<reference evidence="3" key="1">
    <citation type="submission" date="2020-11" db="EMBL/GenBank/DDBJ databases">
        <authorList>
            <consortium name="DOE Joint Genome Institute"/>
            <person name="Ahrendt S."/>
            <person name="Riley R."/>
            <person name="Andreopoulos W."/>
            <person name="Labutti K."/>
            <person name="Pangilinan J."/>
            <person name="Ruiz-Duenas F.J."/>
            <person name="Barrasa J.M."/>
            <person name="Sanchez-Garcia M."/>
            <person name="Camarero S."/>
            <person name="Miyauchi S."/>
            <person name="Serrano A."/>
            <person name="Linde D."/>
            <person name="Babiker R."/>
            <person name="Drula E."/>
            <person name="Ayuso-Fernandez I."/>
            <person name="Pacheco R."/>
            <person name="Padilla G."/>
            <person name="Ferreira P."/>
            <person name="Barriuso J."/>
            <person name="Kellner H."/>
            <person name="Castanera R."/>
            <person name="Alfaro M."/>
            <person name="Ramirez L."/>
            <person name="Pisabarro A.G."/>
            <person name="Kuo A."/>
            <person name="Tritt A."/>
            <person name="Lipzen A."/>
            <person name="He G."/>
            <person name="Yan M."/>
            <person name="Ng V."/>
            <person name="Cullen D."/>
            <person name="Martin F."/>
            <person name="Rosso M.-N."/>
            <person name="Henrissat B."/>
            <person name="Hibbett D."/>
            <person name="Martinez A.T."/>
            <person name="Grigoriev I.V."/>
        </authorList>
    </citation>
    <scope>NUCLEOTIDE SEQUENCE</scope>
    <source>
        <strain evidence="3">CBS 247.69</strain>
    </source>
</reference>
<name>A0A9P5YED3_9AGAR</name>
<evidence type="ECO:0000313" key="3">
    <source>
        <dbReference type="EMBL" id="KAF9467114.1"/>
    </source>
</evidence>
<dbReference type="InterPro" id="IPR045338">
    <property type="entry name" value="DUF6535"/>
</dbReference>
<dbReference type="AlphaFoldDB" id="A0A9P5YED3"/>
<evidence type="ECO:0000259" key="2">
    <source>
        <dbReference type="Pfam" id="PF20153"/>
    </source>
</evidence>
<evidence type="ECO:0000256" key="1">
    <source>
        <dbReference type="SAM" id="Phobius"/>
    </source>
</evidence>
<accession>A0A9P5YED3</accession>
<keyword evidence="1" id="KW-1133">Transmembrane helix</keyword>
<feature type="transmembrane region" description="Helical" evidence="1">
    <location>
        <begin position="141"/>
        <end position="161"/>
    </location>
</feature>
<dbReference type="EMBL" id="MU150238">
    <property type="protein sequence ID" value="KAF9467114.1"/>
    <property type="molecule type" value="Genomic_DNA"/>
</dbReference>
<protein>
    <recommendedName>
        <fullName evidence="2">DUF6535 domain-containing protein</fullName>
    </recommendedName>
</protein>
<proteinExistence type="predicted"/>
<evidence type="ECO:0000313" key="4">
    <source>
        <dbReference type="Proteomes" id="UP000807353"/>
    </source>
</evidence>
<gene>
    <name evidence="3" type="ORF">BDZ94DRAFT_1280471</name>
</gene>
<sequence length="163" mass="18430">MDASDNGMCRGWRDQIDTLIIFSGLFSATVTAFTVESYQWLNETPTDTLARLQLRDRFDAAQNPDIDRLAPATFSVSSTSVAINTLWFASLTLSLAAVVISILCKQWLHEYQRYDNFTTDEAFLIRGLRYRGLMAWRVPEIIASLPLLLQTALILLLSHQLSL</sequence>
<keyword evidence="1" id="KW-0472">Membrane</keyword>
<keyword evidence="1" id="KW-0812">Transmembrane</keyword>
<feature type="transmembrane region" description="Helical" evidence="1">
    <location>
        <begin position="85"/>
        <end position="104"/>
    </location>
</feature>
<keyword evidence="4" id="KW-1185">Reference proteome</keyword>
<organism evidence="3 4">
    <name type="scientific">Collybia nuda</name>
    <dbReference type="NCBI Taxonomy" id="64659"/>
    <lineage>
        <taxon>Eukaryota</taxon>
        <taxon>Fungi</taxon>
        <taxon>Dikarya</taxon>
        <taxon>Basidiomycota</taxon>
        <taxon>Agaricomycotina</taxon>
        <taxon>Agaricomycetes</taxon>
        <taxon>Agaricomycetidae</taxon>
        <taxon>Agaricales</taxon>
        <taxon>Tricholomatineae</taxon>
        <taxon>Clitocybaceae</taxon>
        <taxon>Collybia</taxon>
    </lineage>
</organism>
<feature type="transmembrane region" description="Helical" evidence="1">
    <location>
        <begin position="16"/>
        <end position="35"/>
    </location>
</feature>
<dbReference type="OrthoDB" id="2756178at2759"/>
<dbReference type="Proteomes" id="UP000807353">
    <property type="component" value="Unassembled WGS sequence"/>
</dbReference>
<comment type="caution">
    <text evidence="3">The sequence shown here is derived from an EMBL/GenBank/DDBJ whole genome shotgun (WGS) entry which is preliminary data.</text>
</comment>
<dbReference type="Pfam" id="PF20153">
    <property type="entry name" value="DUF6535"/>
    <property type="match status" value="1"/>
</dbReference>
<feature type="domain" description="DUF6535" evidence="2">
    <location>
        <begin position="2"/>
        <end position="156"/>
    </location>
</feature>